<reference evidence="2" key="1">
    <citation type="journal article" date="2021" name="Nat. Commun.">
        <title>Genetic determinants of endophytism in the Arabidopsis root mycobiome.</title>
        <authorList>
            <person name="Mesny F."/>
            <person name="Miyauchi S."/>
            <person name="Thiergart T."/>
            <person name="Pickel B."/>
            <person name="Atanasova L."/>
            <person name="Karlsson M."/>
            <person name="Huettel B."/>
            <person name="Barry K.W."/>
            <person name="Haridas S."/>
            <person name="Chen C."/>
            <person name="Bauer D."/>
            <person name="Andreopoulos W."/>
            <person name="Pangilinan J."/>
            <person name="LaButti K."/>
            <person name="Riley R."/>
            <person name="Lipzen A."/>
            <person name="Clum A."/>
            <person name="Drula E."/>
            <person name="Henrissat B."/>
            <person name="Kohler A."/>
            <person name="Grigoriev I.V."/>
            <person name="Martin F.M."/>
            <person name="Hacquard S."/>
        </authorList>
    </citation>
    <scope>NUCLEOTIDE SEQUENCE</scope>
    <source>
        <strain evidence="2">FSSC 5 MPI-SDFR-AT-0091</strain>
    </source>
</reference>
<accession>A0A9P9HYW9</accession>
<sequence>MHFTAFVAATAALASTATASFLPPDAMEMLKRTMVPNHVSAKVVAVNGFGKDQTKHTILVPLGRLTHVSRTQITELRVEGVDHVAEAPKPAEDNIVCQRYLNQYASRIGSEQFTKKEPAHISTNPVDFGWILCYVTNEQWNSEL</sequence>
<organism evidence="2 3">
    <name type="scientific">Fusarium solani</name>
    <name type="common">Filamentous fungus</name>
    <dbReference type="NCBI Taxonomy" id="169388"/>
    <lineage>
        <taxon>Eukaryota</taxon>
        <taxon>Fungi</taxon>
        <taxon>Dikarya</taxon>
        <taxon>Ascomycota</taxon>
        <taxon>Pezizomycotina</taxon>
        <taxon>Sordariomycetes</taxon>
        <taxon>Hypocreomycetidae</taxon>
        <taxon>Hypocreales</taxon>
        <taxon>Nectriaceae</taxon>
        <taxon>Fusarium</taxon>
        <taxon>Fusarium solani species complex</taxon>
    </lineage>
</organism>
<evidence type="ECO:0000313" key="3">
    <source>
        <dbReference type="Proteomes" id="UP000736672"/>
    </source>
</evidence>
<dbReference type="OrthoDB" id="5091764at2759"/>
<name>A0A9P9HYW9_FUSSL</name>
<keyword evidence="1" id="KW-0732">Signal</keyword>
<keyword evidence="3" id="KW-1185">Reference proteome</keyword>
<feature type="signal peptide" evidence="1">
    <location>
        <begin position="1"/>
        <end position="19"/>
    </location>
</feature>
<dbReference type="Proteomes" id="UP000736672">
    <property type="component" value="Unassembled WGS sequence"/>
</dbReference>
<proteinExistence type="predicted"/>
<comment type="caution">
    <text evidence="2">The sequence shown here is derived from an EMBL/GenBank/DDBJ whole genome shotgun (WGS) entry which is preliminary data.</text>
</comment>
<protein>
    <submittedName>
        <fullName evidence="2">Uncharacterized protein</fullName>
    </submittedName>
</protein>
<dbReference type="EMBL" id="JAGTJS010000006">
    <property type="protein sequence ID" value="KAH7265921.1"/>
    <property type="molecule type" value="Genomic_DNA"/>
</dbReference>
<evidence type="ECO:0000256" key="1">
    <source>
        <dbReference type="SAM" id="SignalP"/>
    </source>
</evidence>
<gene>
    <name evidence="2" type="ORF">B0J15DRAFT_592430</name>
</gene>
<feature type="chain" id="PRO_5040174944" evidence="1">
    <location>
        <begin position="20"/>
        <end position="144"/>
    </location>
</feature>
<dbReference type="AlphaFoldDB" id="A0A9P9HYW9"/>
<evidence type="ECO:0000313" key="2">
    <source>
        <dbReference type="EMBL" id="KAH7265921.1"/>
    </source>
</evidence>